<feature type="domain" description="ABC transporter" evidence="6">
    <location>
        <begin position="15"/>
        <end position="258"/>
    </location>
</feature>
<dbReference type="SMART" id="SM00382">
    <property type="entry name" value="AAA"/>
    <property type="match status" value="1"/>
</dbReference>
<dbReference type="Pfam" id="PF08352">
    <property type="entry name" value="oligo_HPY"/>
    <property type="match status" value="1"/>
</dbReference>
<dbReference type="InterPro" id="IPR013563">
    <property type="entry name" value="Oligopep_ABC_C"/>
</dbReference>
<dbReference type="OrthoDB" id="9802772at2"/>
<dbReference type="PANTHER" id="PTHR43776">
    <property type="entry name" value="TRANSPORT ATP-BINDING PROTEIN"/>
    <property type="match status" value="1"/>
</dbReference>
<keyword evidence="4" id="KW-0547">Nucleotide-binding</keyword>
<comment type="caution">
    <text evidence="7">The sequence shown here is derived from an EMBL/GenBank/DDBJ whole genome shotgun (WGS) entry which is preliminary data.</text>
</comment>
<dbReference type="Gene3D" id="3.40.50.300">
    <property type="entry name" value="P-loop containing nucleotide triphosphate hydrolases"/>
    <property type="match status" value="1"/>
</dbReference>
<dbReference type="RefSeq" id="WP_114466929.1">
    <property type="nucleotide sequence ID" value="NZ_QPJK01000002.1"/>
</dbReference>
<dbReference type="InterPro" id="IPR003439">
    <property type="entry name" value="ABC_transporter-like_ATP-bd"/>
</dbReference>
<evidence type="ECO:0000313" key="8">
    <source>
        <dbReference type="Proteomes" id="UP000252884"/>
    </source>
</evidence>
<keyword evidence="8" id="KW-1185">Reference proteome</keyword>
<evidence type="ECO:0000256" key="1">
    <source>
        <dbReference type="ARBA" id="ARBA00005417"/>
    </source>
</evidence>
<keyword evidence="2" id="KW-0813">Transport</keyword>
<dbReference type="InterPro" id="IPR027417">
    <property type="entry name" value="P-loop_NTPase"/>
</dbReference>
<dbReference type="EMBL" id="QPJK01000002">
    <property type="protein sequence ID" value="RCW73754.1"/>
    <property type="molecule type" value="Genomic_DNA"/>
</dbReference>
<dbReference type="InterPro" id="IPR050319">
    <property type="entry name" value="ABC_transp_ATP-bind"/>
</dbReference>
<dbReference type="SUPFAM" id="SSF52540">
    <property type="entry name" value="P-loop containing nucleoside triphosphate hydrolases"/>
    <property type="match status" value="1"/>
</dbReference>
<protein>
    <submittedName>
        <fullName evidence="7">Peptide/nickel transport system ATP-binding protein</fullName>
    </submittedName>
</protein>
<evidence type="ECO:0000313" key="7">
    <source>
        <dbReference type="EMBL" id="RCW73754.1"/>
    </source>
</evidence>
<reference evidence="7 8" key="1">
    <citation type="submission" date="2018-07" db="EMBL/GenBank/DDBJ databases">
        <title>Genomic Encyclopedia of Type Strains, Phase IV (KMG-IV): sequencing the most valuable type-strain genomes for metagenomic binning, comparative biology and taxonomic classification.</title>
        <authorList>
            <person name="Goeker M."/>
        </authorList>
    </citation>
    <scope>NUCLEOTIDE SEQUENCE [LARGE SCALE GENOMIC DNA]</scope>
    <source>
        <strain evidence="7 8">DSM 21634</strain>
    </source>
</reference>
<dbReference type="PROSITE" id="PS00211">
    <property type="entry name" value="ABC_TRANSPORTER_1"/>
    <property type="match status" value="1"/>
</dbReference>
<keyword evidence="3" id="KW-1003">Cell membrane</keyword>
<dbReference type="InterPro" id="IPR003593">
    <property type="entry name" value="AAA+_ATPase"/>
</dbReference>
<gene>
    <name evidence="7" type="ORF">DES41_10267</name>
</gene>
<evidence type="ECO:0000256" key="4">
    <source>
        <dbReference type="ARBA" id="ARBA00022741"/>
    </source>
</evidence>
<dbReference type="CDD" id="cd03257">
    <property type="entry name" value="ABC_NikE_OppD_transporters"/>
    <property type="match status" value="1"/>
</dbReference>
<dbReference type="NCBIfam" id="TIGR01727">
    <property type="entry name" value="oligo_HPY"/>
    <property type="match status" value="1"/>
</dbReference>
<dbReference type="PANTHER" id="PTHR43776:SF7">
    <property type="entry name" value="D,D-DIPEPTIDE TRANSPORT ATP-BINDING PROTEIN DDPF-RELATED"/>
    <property type="match status" value="1"/>
</dbReference>
<proteinExistence type="inferred from homology"/>
<dbReference type="NCBIfam" id="NF008453">
    <property type="entry name" value="PRK11308.1"/>
    <property type="match status" value="1"/>
</dbReference>
<evidence type="ECO:0000256" key="3">
    <source>
        <dbReference type="ARBA" id="ARBA00022475"/>
    </source>
</evidence>
<dbReference type="PROSITE" id="PS50893">
    <property type="entry name" value="ABC_TRANSPORTER_2"/>
    <property type="match status" value="1"/>
</dbReference>
<dbReference type="GO" id="GO:0015833">
    <property type="term" value="P:peptide transport"/>
    <property type="evidence" value="ECO:0007669"/>
    <property type="project" value="InterPro"/>
</dbReference>
<keyword evidence="5 7" id="KW-0067">ATP-binding</keyword>
<evidence type="ECO:0000256" key="5">
    <source>
        <dbReference type="ARBA" id="ARBA00022840"/>
    </source>
</evidence>
<evidence type="ECO:0000259" key="6">
    <source>
        <dbReference type="PROSITE" id="PS50893"/>
    </source>
</evidence>
<sequence length="324" mass="35614">MNAVAELPHAAPPLLRLQNAVKHYPSSGGAVQALNGVDLHVARGETLGLVGESGCGKSTVARVAMRLTPLTAGRLWFDGQDLAALEGEALRRQRARLQMVFQDPYASLNPRQTVERALREPLVVQQRGSEADQRERVAWALARVGLRPEMAQRYPHEFSGGQRQRIGIARALMLRPELIVCDEAVSALDVSVRAQVLNLLLELRAEFGVSYLFISHDLSVVRHMSDRIAVMYLGQVVEHGARDAVWKSPRHPYTQALVSAAPKVRPGATRTQRILLQGDPPSPSNPPAGCRFHTRCPQAQARCRSEAPVARAVGERHWAACHFA</sequence>
<dbReference type="Proteomes" id="UP000252884">
    <property type="component" value="Unassembled WGS sequence"/>
</dbReference>
<accession>A0A368Y6B9</accession>
<keyword evidence="3" id="KW-0472">Membrane</keyword>
<dbReference type="GO" id="GO:0016887">
    <property type="term" value="F:ATP hydrolysis activity"/>
    <property type="evidence" value="ECO:0007669"/>
    <property type="project" value="InterPro"/>
</dbReference>
<dbReference type="FunFam" id="3.40.50.300:FF:000016">
    <property type="entry name" value="Oligopeptide ABC transporter ATP-binding component"/>
    <property type="match status" value="1"/>
</dbReference>
<dbReference type="GO" id="GO:0055085">
    <property type="term" value="P:transmembrane transport"/>
    <property type="evidence" value="ECO:0007669"/>
    <property type="project" value="UniProtKB-ARBA"/>
</dbReference>
<evidence type="ECO:0000256" key="2">
    <source>
        <dbReference type="ARBA" id="ARBA00022448"/>
    </source>
</evidence>
<dbReference type="Pfam" id="PF00005">
    <property type="entry name" value="ABC_tran"/>
    <property type="match status" value="1"/>
</dbReference>
<dbReference type="AlphaFoldDB" id="A0A368Y6B9"/>
<comment type="similarity">
    <text evidence="1">Belongs to the ABC transporter superfamily.</text>
</comment>
<name>A0A368Y6B9_9BURK</name>
<organism evidence="7 8">
    <name type="scientific">Pseudorhodoferax soli</name>
    <dbReference type="NCBI Taxonomy" id="545864"/>
    <lineage>
        <taxon>Bacteria</taxon>
        <taxon>Pseudomonadati</taxon>
        <taxon>Pseudomonadota</taxon>
        <taxon>Betaproteobacteria</taxon>
        <taxon>Burkholderiales</taxon>
        <taxon>Comamonadaceae</taxon>
    </lineage>
</organism>
<dbReference type="InterPro" id="IPR017871">
    <property type="entry name" value="ABC_transporter-like_CS"/>
</dbReference>
<dbReference type="GO" id="GO:0005524">
    <property type="term" value="F:ATP binding"/>
    <property type="evidence" value="ECO:0007669"/>
    <property type="project" value="UniProtKB-KW"/>
</dbReference>